<name>A0ABW0W1L2_9BACL</name>
<evidence type="ECO:0000259" key="2">
    <source>
        <dbReference type="Pfam" id="PF14378"/>
    </source>
</evidence>
<reference evidence="4" key="1">
    <citation type="journal article" date="2019" name="Int. J. Syst. Evol. Microbiol.">
        <title>The Global Catalogue of Microorganisms (GCM) 10K type strain sequencing project: providing services to taxonomists for standard genome sequencing and annotation.</title>
        <authorList>
            <consortium name="The Broad Institute Genomics Platform"/>
            <consortium name="The Broad Institute Genome Sequencing Center for Infectious Disease"/>
            <person name="Wu L."/>
            <person name="Ma J."/>
        </authorList>
    </citation>
    <scope>NUCLEOTIDE SEQUENCE [LARGE SCALE GENOMIC DNA]</scope>
    <source>
        <strain evidence="4">CGMCC 1.3240</strain>
    </source>
</reference>
<evidence type="ECO:0000313" key="3">
    <source>
        <dbReference type="EMBL" id="MFC5652041.1"/>
    </source>
</evidence>
<gene>
    <name evidence="3" type="ORF">ACFPYJ_23570</name>
</gene>
<dbReference type="Proteomes" id="UP001596047">
    <property type="component" value="Unassembled WGS sequence"/>
</dbReference>
<organism evidence="3 4">
    <name type="scientific">Paenibacillus solisilvae</name>
    <dbReference type="NCBI Taxonomy" id="2486751"/>
    <lineage>
        <taxon>Bacteria</taxon>
        <taxon>Bacillati</taxon>
        <taxon>Bacillota</taxon>
        <taxon>Bacilli</taxon>
        <taxon>Bacillales</taxon>
        <taxon>Paenibacillaceae</taxon>
        <taxon>Paenibacillus</taxon>
    </lineage>
</organism>
<dbReference type="InterPro" id="IPR026841">
    <property type="entry name" value="Aur1/Ipt1"/>
</dbReference>
<dbReference type="InterPro" id="IPR036938">
    <property type="entry name" value="PAP2/HPO_sf"/>
</dbReference>
<evidence type="ECO:0000313" key="4">
    <source>
        <dbReference type="Proteomes" id="UP001596047"/>
    </source>
</evidence>
<proteinExistence type="predicted"/>
<accession>A0ABW0W1L2</accession>
<feature type="transmembrane region" description="Helical" evidence="1">
    <location>
        <begin position="81"/>
        <end position="103"/>
    </location>
</feature>
<feature type="transmembrane region" description="Helical" evidence="1">
    <location>
        <begin position="186"/>
        <end position="205"/>
    </location>
</feature>
<keyword evidence="1" id="KW-0812">Transmembrane</keyword>
<keyword evidence="1" id="KW-0472">Membrane</keyword>
<keyword evidence="1" id="KW-1133">Transmembrane helix</keyword>
<feature type="transmembrane region" description="Helical" evidence="1">
    <location>
        <begin position="163"/>
        <end position="180"/>
    </location>
</feature>
<feature type="transmembrane region" description="Helical" evidence="1">
    <location>
        <begin position="12"/>
        <end position="29"/>
    </location>
</feature>
<sequence length="223" mass="26157">MKVPLKQTVKRFFPLISMLIFPVMGWLYALTNNSSRSQVYSLMTDLDRAFPFVKIFVFPYSVWIFYLYACLLYFFMKDPLLYIRTLITYVVCALLCYVVYMVFQTTVPRPVIDGSDHATKLLAFVYNRDQPYNCFPSIHCFSSYLVMKALYTSRFRTWLNQTLIYGMSSLIIISTFFIKQHTFLDAIAGIILAEFVFRLVTYMIGTRKAVQPAPLPQQRPLEY</sequence>
<dbReference type="RefSeq" id="WP_379190676.1">
    <property type="nucleotide sequence ID" value="NZ_JBHSOW010000088.1"/>
</dbReference>
<dbReference type="SUPFAM" id="SSF48317">
    <property type="entry name" value="Acid phosphatase/Vanadium-dependent haloperoxidase"/>
    <property type="match status" value="1"/>
</dbReference>
<evidence type="ECO:0000256" key="1">
    <source>
        <dbReference type="SAM" id="Phobius"/>
    </source>
</evidence>
<feature type="domain" description="Inositolphosphotransferase Aur1/Ipt1" evidence="2">
    <location>
        <begin position="54"/>
        <end position="194"/>
    </location>
</feature>
<keyword evidence="4" id="KW-1185">Reference proteome</keyword>
<protein>
    <submittedName>
        <fullName evidence="3">Phosphatase PAP2 family protein</fullName>
    </submittedName>
</protein>
<dbReference type="Pfam" id="PF14378">
    <property type="entry name" value="PAP2_3"/>
    <property type="match status" value="1"/>
</dbReference>
<comment type="caution">
    <text evidence="3">The sequence shown here is derived from an EMBL/GenBank/DDBJ whole genome shotgun (WGS) entry which is preliminary data.</text>
</comment>
<feature type="transmembrane region" description="Helical" evidence="1">
    <location>
        <begin position="49"/>
        <end position="74"/>
    </location>
</feature>
<dbReference type="EMBL" id="JBHSOW010000088">
    <property type="protein sequence ID" value="MFC5652041.1"/>
    <property type="molecule type" value="Genomic_DNA"/>
</dbReference>